<dbReference type="GO" id="GO:0044167">
    <property type="term" value="C:host cell endoplasmic reticulum membrane"/>
    <property type="evidence" value="ECO:0007669"/>
    <property type="project" value="UniProtKB-SubCell"/>
</dbReference>
<evidence type="ECO:0000256" key="1">
    <source>
        <dbReference type="ARBA" id="ARBA00004625"/>
    </source>
</evidence>
<evidence type="ECO:0000256" key="12">
    <source>
        <dbReference type="ARBA" id="ARBA00030266"/>
    </source>
</evidence>
<evidence type="ECO:0000313" key="16">
    <source>
        <dbReference type="Proteomes" id="UP001259896"/>
    </source>
</evidence>
<accession>A0A977TNK3</accession>
<evidence type="ECO:0000313" key="15">
    <source>
        <dbReference type="EMBL" id="UXX34100.1"/>
    </source>
</evidence>
<keyword evidence="6" id="KW-1043">Host membrane</keyword>
<dbReference type="InterPro" id="IPR003411">
    <property type="entry name" value="TGBp3"/>
</dbReference>
<comment type="function">
    <text evidence="11">Plays a role in viral cell-to-cell propagation, by facilitating genome transport to neighboring plant cells through plasmosdesmata. May induce the formation of granular vesicles derived from the Endoplasmic reticulum, which align on actin filaments.</text>
</comment>
<keyword evidence="5 14" id="KW-0812">Transmembrane</keyword>
<evidence type="ECO:0000256" key="6">
    <source>
        <dbReference type="ARBA" id="ARBA00022870"/>
    </source>
</evidence>
<dbReference type="Pfam" id="PF02495">
    <property type="entry name" value="TGBp3"/>
    <property type="match status" value="1"/>
</dbReference>
<protein>
    <recommendedName>
        <fullName evidence="3">Movement protein TGBp3</fullName>
    </recommendedName>
    <alternativeName>
        <fullName evidence="12">7 kDa protein</fullName>
    </alternativeName>
    <alternativeName>
        <fullName evidence="13">Triple gene block 3 protein</fullName>
    </alternativeName>
</protein>
<keyword evidence="7 14" id="KW-1133">Transmembrane helix</keyword>
<evidence type="ECO:0000256" key="9">
    <source>
        <dbReference type="ARBA" id="ARBA00023136"/>
    </source>
</evidence>
<evidence type="ECO:0000256" key="4">
    <source>
        <dbReference type="ARBA" id="ARBA00022448"/>
    </source>
</evidence>
<evidence type="ECO:0000256" key="14">
    <source>
        <dbReference type="SAM" id="Phobius"/>
    </source>
</evidence>
<dbReference type="Proteomes" id="UP001259896">
    <property type="component" value="Segment"/>
</dbReference>
<evidence type="ECO:0000256" key="10">
    <source>
        <dbReference type="ARBA" id="ARBA00023184"/>
    </source>
</evidence>
<dbReference type="GO" id="GO:0046740">
    <property type="term" value="P:transport of virus in host, cell to cell"/>
    <property type="evidence" value="ECO:0007669"/>
    <property type="project" value="UniProtKB-KW"/>
</dbReference>
<proteinExistence type="inferred from homology"/>
<evidence type="ECO:0000256" key="8">
    <source>
        <dbReference type="ARBA" id="ARBA00023031"/>
    </source>
</evidence>
<comment type="similarity">
    <text evidence="2">Belongs to the Tymovirales TGBp3 protein family.</text>
</comment>
<evidence type="ECO:0000256" key="5">
    <source>
        <dbReference type="ARBA" id="ARBA00022692"/>
    </source>
</evidence>
<keyword evidence="9 14" id="KW-0472">Membrane</keyword>
<evidence type="ECO:0000256" key="3">
    <source>
        <dbReference type="ARBA" id="ARBA00013812"/>
    </source>
</evidence>
<dbReference type="EMBL" id="ON241319">
    <property type="protein sequence ID" value="UXX34100.1"/>
    <property type="molecule type" value="Genomic_RNA"/>
</dbReference>
<evidence type="ECO:0000256" key="13">
    <source>
        <dbReference type="ARBA" id="ARBA00033148"/>
    </source>
</evidence>
<evidence type="ECO:0000256" key="7">
    <source>
        <dbReference type="ARBA" id="ARBA00022989"/>
    </source>
</evidence>
<evidence type="ECO:0000256" key="11">
    <source>
        <dbReference type="ARBA" id="ARBA00025270"/>
    </source>
</evidence>
<evidence type="ECO:0000256" key="2">
    <source>
        <dbReference type="ARBA" id="ARBA00010355"/>
    </source>
</evidence>
<name>A0A977TNK3_9VIRU</name>
<comment type="subcellular location">
    <subcellularLocation>
        <location evidence="1">Host endoplasmic reticulum membrane</location>
    </subcellularLocation>
</comment>
<keyword evidence="10" id="KW-1038">Host endoplasmic reticulum</keyword>
<organism evidence="15 16">
    <name type="scientific">Pseudostellaria heterophylla carlavirus 1</name>
    <dbReference type="NCBI Taxonomy" id="2982810"/>
    <lineage>
        <taxon>Viruses</taxon>
        <taxon>Riboviria</taxon>
        <taxon>Orthornavirae</taxon>
        <taxon>Kitrinoviricota</taxon>
        <taxon>Alsuviricetes</taxon>
        <taxon>Tymovirales</taxon>
        <taxon>Betaflexiviridae</taxon>
        <taxon>Quinvirinae</taxon>
        <taxon>Carlavirus</taxon>
        <taxon>Carlavirus unipseudostellariae</taxon>
    </lineage>
</organism>
<reference evidence="15 16" key="1">
    <citation type="submission" date="2022-04" db="EMBL/GenBank/DDBJ databases">
        <title>Identification and Characterization of fivethree novel Carlaviruses and one amalgavirus Associated With Pseudostellaria heterophylla mosaic Disease.</title>
        <authorList>
            <person name="Wang R."/>
            <person name="Li Y."/>
            <person name="Ding W."/>
        </authorList>
    </citation>
    <scope>NUCLEOTIDE SEQUENCE [LARGE SCALE GENOMIC DNA]</scope>
    <source>
        <strain evidence="15 16">TZS</strain>
    </source>
</reference>
<keyword evidence="16" id="KW-1185">Reference proteome</keyword>
<sequence>MLGNSHLVGILCVLICVLLYTLVPIGNNCVVIITGESVRISSCLFDEHFVEFAKTVKPAGSC</sequence>
<feature type="transmembrane region" description="Helical" evidence="14">
    <location>
        <begin position="6"/>
        <end position="23"/>
    </location>
</feature>
<keyword evidence="8" id="KW-0916">Viral movement protein</keyword>
<keyword evidence="4" id="KW-0813">Transport</keyword>